<reference evidence="3" key="1">
    <citation type="journal article" date="2010" name="Nature">
        <title>The Amphimedon queenslandica genome and the evolution of animal complexity.</title>
        <authorList>
            <person name="Srivastava M."/>
            <person name="Simakov O."/>
            <person name="Chapman J."/>
            <person name="Fahey B."/>
            <person name="Gauthier M.E."/>
            <person name="Mitros T."/>
            <person name="Richards G.S."/>
            <person name="Conaco C."/>
            <person name="Dacre M."/>
            <person name="Hellsten U."/>
            <person name="Larroux C."/>
            <person name="Putnam N.H."/>
            <person name="Stanke M."/>
            <person name="Adamska M."/>
            <person name="Darling A."/>
            <person name="Degnan S.M."/>
            <person name="Oakley T.H."/>
            <person name="Plachetzki D.C."/>
            <person name="Zhai Y."/>
            <person name="Adamski M."/>
            <person name="Calcino A."/>
            <person name="Cummins S.F."/>
            <person name="Goodstein D.M."/>
            <person name="Harris C."/>
            <person name="Jackson D.J."/>
            <person name="Leys S.P."/>
            <person name="Shu S."/>
            <person name="Woodcroft B.J."/>
            <person name="Vervoort M."/>
            <person name="Kosik K.S."/>
            <person name="Manning G."/>
            <person name="Degnan B.M."/>
            <person name="Rokhsar D.S."/>
        </authorList>
    </citation>
    <scope>NUCLEOTIDE SEQUENCE [LARGE SCALE GENOMIC DNA]</scope>
</reference>
<dbReference type="InParanoid" id="A0A1X7SGS5"/>
<organism evidence="2">
    <name type="scientific">Amphimedon queenslandica</name>
    <name type="common">Sponge</name>
    <dbReference type="NCBI Taxonomy" id="400682"/>
    <lineage>
        <taxon>Eukaryota</taxon>
        <taxon>Metazoa</taxon>
        <taxon>Porifera</taxon>
        <taxon>Demospongiae</taxon>
        <taxon>Heteroscleromorpha</taxon>
        <taxon>Haplosclerida</taxon>
        <taxon>Niphatidae</taxon>
        <taxon>Amphimedon</taxon>
    </lineage>
</organism>
<dbReference type="AlphaFoldDB" id="A0A1X7SGS5"/>
<accession>A0A1X7SGS5</accession>
<protein>
    <submittedName>
        <fullName evidence="2">Uncharacterized protein</fullName>
    </submittedName>
</protein>
<feature type="region of interest" description="Disordered" evidence="1">
    <location>
        <begin position="127"/>
        <end position="221"/>
    </location>
</feature>
<dbReference type="EnsemblMetazoa" id="XM_020008395.1">
    <property type="protein sequence ID" value="XP_019863954.1"/>
    <property type="gene ID" value="LOC100636893"/>
</dbReference>
<evidence type="ECO:0000313" key="3">
    <source>
        <dbReference type="Proteomes" id="UP000007879"/>
    </source>
</evidence>
<dbReference type="KEGG" id="aqu:100636893"/>
<evidence type="ECO:0000256" key="1">
    <source>
        <dbReference type="SAM" id="MobiDB-lite"/>
    </source>
</evidence>
<sequence>MNLETSLVAAERGSTKVYNWDFAGGKWVNFSPTHKYSFIKIVQKKTLSGNEFFVVIEPDETDNTLRFHLPTDVQVTKTGDMIQFAVPDPQDPTGGKLIAIKFENKDLEKQFTMTASRRINGFMAIKPAQAPGEGSSSGQRSNDLNKPLEVKKQRPVYENTFSTDRYDGSSYQSPTLPSTGTGGAGRTQPHHRPSTAAVPAKPAVETKSNRSGEIGQYHQQP</sequence>
<feature type="compositionally biased region" description="Polar residues" evidence="1">
    <location>
        <begin position="159"/>
        <end position="179"/>
    </location>
</feature>
<evidence type="ECO:0000313" key="2">
    <source>
        <dbReference type="EnsemblMetazoa" id="Aqu2.1.01291_001"/>
    </source>
</evidence>
<dbReference type="EnsemblMetazoa" id="Aqu2.1.01291_001">
    <property type="protein sequence ID" value="Aqu2.1.01291_001"/>
    <property type="gene ID" value="Aqu2.1.01291"/>
</dbReference>
<proteinExistence type="predicted"/>
<dbReference type="Proteomes" id="UP000007879">
    <property type="component" value="Unassembled WGS sequence"/>
</dbReference>
<name>A0A1X7SGS5_AMPQE</name>
<reference evidence="2" key="2">
    <citation type="submission" date="2017-05" db="UniProtKB">
        <authorList>
            <consortium name="EnsemblMetazoa"/>
        </authorList>
    </citation>
    <scope>IDENTIFICATION</scope>
</reference>
<feature type="compositionally biased region" description="Polar residues" evidence="1">
    <location>
        <begin position="134"/>
        <end position="144"/>
    </location>
</feature>
<gene>
    <name evidence="2" type="primary">100636893</name>
</gene>
<keyword evidence="3" id="KW-1185">Reference proteome</keyword>